<evidence type="ECO:0000313" key="2">
    <source>
        <dbReference type="Proteomes" id="UP000078200"/>
    </source>
</evidence>
<organism evidence="1 2">
    <name type="scientific">Glossina austeni</name>
    <name type="common">Savannah tsetse fly</name>
    <dbReference type="NCBI Taxonomy" id="7395"/>
    <lineage>
        <taxon>Eukaryota</taxon>
        <taxon>Metazoa</taxon>
        <taxon>Ecdysozoa</taxon>
        <taxon>Arthropoda</taxon>
        <taxon>Hexapoda</taxon>
        <taxon>Insecta</taxon>
        <taxon>Pterygota</taxon>
        <taxon>Neoptera</taxon>
        <taxon>Endopterygota</taxon>
        <taxon>Diptera</taxon>
        <taxon>Brachycera</taxon>
        <taxon>Muscomorpha</taxon>
        <taxon>Hippoboscoidea</taxon>
        <taxon>Glossinidae</taxon>
        <taxon>Glossina</taxon>
    </lineage>
</organism>
<dbReference type="Proteomes" id="UP000078200">
    <property type="component" value="Unassembled WGS sequence"/>
</dbReference>
<dbReference type="VEuPathDB" id="VectorBase:GAUT021862"/>
<reference evidence="1" key="1">
    <citation type="submission" date="2020-05" db="UniProtKB">
        <authorList>
            <consortium name="EnsemblMetazoa"/>
        </authorList>
    </citation>
    <scope>IDENTIFICATION</scope>
    <source>
        <strain evidence="1">TTRI</strain>
    </source>
</reference>
<protein>
    <submittedName>
        <fullName evidence="1">Uncharacterized protein</fullName>
    </submittedName>
</protein>
<dbReference type="AlphaFoldDB" id="A0A1A9V0L5"/>
<proteinExistence type="predicted"/>
<evidence type="ECO:0000313" key="1">
    <source>
        <dbReference type="EnsemblMetazoa" id="GAUT021862-PA"/>
    </source>
</evidence>
<sequence>MQRNEVSITVSFEENPPILVGTNGDDRESFFSILTTTKLLKATTLEIDCNSMELMHEFLVLPFGSLEHGIVGVTVKTWRVLVAIVDATSGAMFGVSIVTNVTNNFRDDLIGIRSYFPYYL</sequence>
<dbReference type="EnsemblMetazoa" id="GAUT021862-RA">
    <property type="protein sequence ID" value="GAUT021862-PA"/>
    <property type="gene ID" value="GAUT021862"/>
</dbReference>
<accession>A0A1A9V0L5</accession>
<keyword evidence="2" id="KW-1185">Reference proteome</keyword>
<name>A0A1A9V0L5_GLOAU</name>